<dbReference type="EMBL" id="JBHSJC010000001">
    <property type="protein sequence ID" value="MFC4828837.1"/>
    <property type="molecule type" value="Genomic_DNA"/>
</dbReference>
<keyword evidence="1" id="KW-0812">Transmembrane</keyword>
<comment type="caution">
    <text evidence="2">The sequence shown here is derived from an EMBL/GenBank/DDBJ whole genome shotgun (WGS) entry which is preliminary data.</text>
</comment>
<reference evidence="3" key="1">
    <citation type="journal article" date="2019" name="Int. J. Syst. Evol. Microbiol.">
        <title>The Global Catalogue of Microorganisms (GCM) 10K type strain sequencing project: providing services to taxonomists for standard genome sequencing and annotation.</title>
        <authorList>
            <consortium name="The Broad Institute Genomics Platform"/>
            <consortium name="The Broad Institute Genome Sequencing Center for Infectious Disease"/>
            <person name="Wu L."/>
            <person name="Ma J."/>
        </authorList>
    </citation>
    <scope>NUCLEOTIDE SEQUENCE [LARGE SCALE GENOMIC DNA]</scope>
    <source>
        <strain evidence="3">CGMCC 1.12192</strain>
    </source>
</reference>
<feature type="transmembrane region" description="Helical" evidence="1">
    <location>
        <begin position="21"/>
        <end position="40"/>
    </location>
</feature>
<feature type="transmembrane region" description="Helical" evidence="1">
    <location>
        <begin position="203"/>
        <end position="226"/>
    </location>
</feature>
<evidence type="ECO:0000256" key="1">
    <source>
        <dbReference type="SAM" id="Phobius"/>
    </source>
</evidence>
<protein>
    <submittedName>
        <fullName evidence="2">DUF4386 family protein</fullName>
    </submittedName>
</protein>
<feature type="transmembrane region" description="Helical" evidence="1">
    <location>
        <begin position="179"/>
        <end position="197"/>
    </location>
</feature>
<name>A0ABV9R9M5_9MICO</name>
<evidence type="ECO:0000313" key="2">
    <source>
        <dbReference type="EMBL" id="MFC4828837.1"/>
    </source>
</evidence>
<sequence length="239" mass="24781">MASVLDPTGASWNPLYRTAGVAGLLFVLCGITALTIYAVAPPPISGGEATLRFIAEHTVSYIVLQVLWLVPALFGLVVFVGLFVALFTSSPVMSVLGLTVGGASFIALLAVPVTSQGTLSLVFLSDRFTAASPAEQATFSAAAEALVAENNTPSIAGVVTPLGILLISLAMVRGGLPHWVGWLGVVTGALGLAGEALRFAMPAIYAVYGPLLWAWFAIVGVVLLRLPARRIAPPQRRCG</sequence>
<proteinExistence type="predicted"/>
<accession>A0ABV9R9M5</accession>
<dbReference type="Proteomes" id="UP001595960">
    <property type="component" value="Unassembled WGS sequence"/>
</dbReference>
<feature type="transmembrane region" description="Helical" evidence="1">
    <location>
        <begin position="60"/>
        <end position="88"/>
    </location>
</feature>
<keyword evidence="3" id="KW-1185">Reference proteome</keyword>
<dbReference type="Pfam" id="PF14329">
    <property type="entry name" value="DUF4386"/>
    <property type="match status" value="1"/>
</dbReference>
<evidence type="ECO:0000313" key="3">
    <source>
        <dbReference type="Proteomes" id="UP001595960"/>
    </source>
</evidence>
<feature type="transmembrane region" description="Helical" evidence="1">
    <location>
        <begin position="95"/>
        <end position="115"/>
    </location>
</feature>
<dbReference type="InterPro" id="IPR025495">
    <property type="entry name" value="DUF4386"/>
</dbReference>
<feature type="transmembrane region" description="Helical" evidence="1">
    <location>
        <begin position="154"/>
        <end position="172"/>
    </location>
</feature>
<dbReference type="RefSeq" id="WP_204392064.1">
    <property type="nucleotide sequence ID" value="NZ_JAFBBW010000001.1"/>
</dbReference>
<gene>
    <name evidence="2" type="ORF">ACFPER_08570</name>
</gene>
<organism evidence="2 3">
    <name type="scientific">Agromyces aurantiacus</name>
    <dbReference type="NCBI Taxonomy" id="165814"/>
    <lineage>
        <taxon>Bacteria</taxon>
        <taxon>Bacillati</taxon>
        <taxon>Actinomycetota</taxon>
        <taxon>Actinomycetes</taxon>
        <taxon>Micrococcales</taxon>
        <taxon>Microbacteriaceae</taxon>
        <taxon>Agromyces</taxon>
    </lineage>
</organism>
<keyword evidence="1" id="KW-0472">Membrane</keyword>
<keyword evidence="1" id="KW-1133">Transmembrane helix</keyword>